<feature type="chain" id="PRO_5011703765" evidence="1">
    <location>
        <begin position="21"/>
        <end position="157"/>
    </location>
</feature>
<dbReference type="NCBIfam" id="TIGR01451">
    <property type="entry name" value="B_ant_repeat"/>
    <property type="match status" value="1"/>
</dbReference>
<dbReference type="AlphaFoldDB" id="A0A1H9SPQ2"/>
<dbReference type="RefSeq" id="WP_092690665.1">
    <property type="nucleotide sequence ID" value="NZ_FOGU01000003.1"/>
</dbReference>
<dbReference type="STRING" id="641238.SAMN04490244_103326"/>
<organism evidence="2 3">
    <name type="scientific">Tranquillimonas rosea</name>
    <dbReference type="NCBI Taxonomy" id="641238"/>
    <lineage>
        <taxon>Bacteria</taxon>
        <taxon>Pseudomonadati</taxon>
        <taxon>Pseudomonadota</taxon>
        <taxon>Alphaproteobacteria</taxon>
        <taxon>Rhodobacterales</taxon>
        <taxon>Roseobacteraceae</taxon>
        <taxon>Tranquillimonas</taxon>
    </lineage>
</organism>
<sequence>MPAFRLALLAVGSVAGSALAQGATAETTVSMNVVREVVTDAGETEYQPVETAVPGDPLIYRIQLENTDPVPANSVGLSLPLDESLAIDPTSVSAGTSLEVAFSADGGESFAPFEDLTVEVGGETRQAQATDLTHLRVTIDQVEPQSDVTVEYDAVVR</sequence>
<accession>A0A1H9SPQ2</accession>
<name>A0A1H9SPQ2_9RHOB</name>
<protein>
    <submittedName>
        <fullName evidence="2">Conserved repeat domain-containing protein</fullName>
    </submittedName>
</protein>
<dbReference type="InterPro" id="IPR047589">
    <property type="entry name" value="DUF11_rpt"/>
</dbReference>
<reference evidence="2 3" key="1">
    <citation type="submission" date="2016-10" db="EMBL/GenBank/DDBJ databases">
        <authorList>
            <person name="de Groot N.N."/>
        </authorList>
    </citation>
    <scope>NUCLEOTIDE SEQUENCE [LARGE SCALE GENOMIC DNA]</scope>
    <source>
        <strain evidence="2 3">DSM 23042</strain>
    </source>
</reference>
<gene>
    <name evidence="2" type="ORF">SAMN04490244_103326</name>
</gene>
<keyword evidence="1" id="KW-0732">Signal</keyword>
<evidence type="ECO:0000313" key="2">
    <source>
        <dbReference type="EMBL" id="SER86956.1"/>
    </source>
</evidence>
<keyword evidence="3" id="KW-1185">Reference proteome</keyword>
<proteinExistence type="predicted"/>
<dbReference type="Proteomes" id="UP000198885">
    <property type="component" value="Unassembled WGS sequence"/>
</dbReference>
<evidence type="ECO:0000256" key="1">
    <source>
        <dbReference type="SAM" id="SignalP"/>
    </source>
</evidence>
<evidence type="ECO:0000313" key="3">
    <source>
        <dbReference type="Proteomes" id="UP000198885"/>
    </source>
</evidence>
<feature type="signal peptide" evidence="1">
    <location>
        <begin position="1"/>
        <end position="20"/>
    </location>
</feature>
<dbReference type="OrthoDB" id="56954at2"/>
<dbReference type="EMBL" id="FOGU01000003">
    <property type="protein sequence ID" value="SER86956.1"/>
    <property type="molecule type" value="Genomic_DNA"/>
</dbReference>